<name>A0A6J6CG79_9ZZZZ</name>
<feature type="transmembrane region" description="Helical" evidence="1">
    <location>
        <begin position="583"/>
        <end position="610"/>
    </location>
</feature>
<dbReference type="AlphaFoldDB" id="A0A6J6CG79"/>
<feature type="transmembrane region" description="Helical" evidence="1">
    <location>
        <begin position="677"/>
        <end position="695"/>
    </location>
</feature>
<feature type="transmembrane region" description="Helical" evidence="1">
    <location>
        <begin position="413"/>
        <end position="431"/>
    </location>
</feature>
<keyword evidence="1" id="KW-0472">Membrane</keyword>
<dbReference type="InterPro" id="IPR029044">
    <property type="entry name" value="Nucleotide-diphossugar_trans"/>
</dbReference>
<dbReference type="PANTHER" id="PTHR43685:SF3">
    <property type="entry name" value="SLR2126 PROTEIN"/>
    <property type="match status" value="1"/>
</dbReference>
<sequence>MSIAPDATGLNLPTQQRVSAILVTHNGARWLPEVVAALSSQERGPDYLLAVDTGSTDGSAELLQNSRIDLISAAHDCGFGAAVALAVAHLPPLPEVLSESGESHHRESEWLWLIHDDCAPAPDALAQLLAAVAERPNVGVAGPKILGWHDRNHLLEIGVTLAHNGARWTGLERNERDQGQHDGDGTIPVLAVSTAGALIRRDLFEEIGGFDQNLPLFRDDVDFGMRARMAGYAVLCVTAAKLFHAEAAATERRAIDVAGGAFHRPHLLDRRHAAFVLLANLPLWTLPWIVLRIFASSIIRALGYLLAKLPGYALDEIAAVALLFTRLDRLRIARRSRRKKRLLPARVIRPFLAPWSEQIKLGAMRVRDLLLRRIERVPDPVVGNISLSESNGTNDSDEGELLAPSATHFWRQAFTRPLFLATTALLLLSLIASRSRFGALAGGALALVGDSSGALLRGYGESWHALGVGSSRAGHPFSALLALFALVTGGNPSLFVAALFILAPTLALLAMYLFVRKSGVGQLIAVTTALLYGTSTILLTSVSVGYLSTVLLVIIAPLTALVFKPIFSREITTLSWRRTCASALALALLAALSFQVLVLAIFILAAHLWTFRKERDQFRQRAIQYLTIVASSFLSLAPWSLSLLTNPAYLFLDQGVPVALSAPISVLTGNFQPSDAVPGYVVSIALVVGVVALFAKRTFNEALVIIGSLALAALVSAVNIAAYGNSLTSALWPGGLLVIATLFSCIALARLSQGRRQWLQESPLGRAHFATVLIAVIAVYSVGANIFWWVAEADRVPVKTTNSSVLPAFIATATDNPDQPKTLILRSEVREQVQSFAYVILRDRDVRMSELASLPDEVPLLTKTISEITAGVGDAPASTLAQFGIRYLYLENGKRNNALARKIDGIGGLTRLSATADGILWQVSGSTTRLRFLPRSDENKSAAGDGEILELPSEYVGAEFDVPSAGTVQLAEVFNGRWRALHAGQVLLPQESEVGLTEFEIPEGGRVVLFHDGTTHRAGVALQVAALGLLVFFALPRGRRQRELSDEEVS</sequence>
<feature type="transmembrane region" description="Helical" evidence="1">
    <location>
        <begin position="622"/>
        <end position="641"/>
    </location>
</feature>
<feature type="transmembrane region" description="Helical" evidence="1">
    <location>
        <begin position="273"/>
        <end position="295"/>
    </location>
</feature>
<accession>A0A6J6CG79</accession>
<organism evidence="2">
    <name type="scientific">freshwater metagenome</name>
    <dbReference type="NCBI Taxonomy" id="449393"/>
    <lineage>
        <taxon>unclassified sequences</taxon>
        <taxon>metagenomes</taxon>
        <taxon>ecological metagenomes</taxon>
    </lineage>
</organism>
<protein>
    <submittedName>
        <fullName evidence="2">Unannotated protein</fullName>
    </submittedName>
</protein>
<keyword evidence="1" id="KW-1133">Transmembrane helix</keyword>
<proteinExistence type="predicted"/>
<dbReference type="SUPFAM" id="SSF53448">
    <property type="entry name" value="Nucleotide-diphospho-sugar transferases"/>
    <property type="match status" value="1"/>
</dbReference>
<feature type="transmembrane region" description="Helical" evidence="1">
    <location>
        <begin position="769"/>
        <end position="791"/>
    </location>
</feature>
<evidence type="ECO:0000256" key="1">
    <source>
        <dbReference type="SAM" id="Phobius"/>
    </source>
</evidence>
<reference evidence="2" key="1">
    <citation type="submission" date="2020-05" db="EMBL/GenBank/DDBJ databases">
        <authorList>
            <person name="Chiriac C."/>
            <person name="Salcher M."/>
            <person name="Ghai R."/>
            <person name="Kavagutti S V."/>
        </authorList>
    </citation>
    <scope>NUCLEOTIDE SEQUENCE</scope>
</reference>
<feature type="transmembrane region" description="Helical" evidence="1">
    <location>
        <begin position="536"/>
        <end position="563"/>
    </location>
</feature>
<evidence type="ECO:0000313" key="2">
    <source>
        <dbReference type="EMBL" id="CAB4548858.1"/>
    </source>
</evidence>
<feature type="transmembrane region" description="Helical" evidence="1">
    <location>
        <begin position="730"/>
        <end position="749"/>
    </location>
</feature>
<feature type="transmembrane region" description="Helical" evidence="1">
    <location>
        <begin position="493"/>
        <end position="515"/>
    </location>
</feature>
<feature type="transmembrane region" description="Helical" evidence="1">
    <location>
        <begin position="702"/>
        <end position="724"/>
    </location>
</feature>
<dbReference type="InterPro" id="IPR050834">
    <property type="entry name" value="Glycosyltransf_2"/>
</dbReference>
<dbReference type="Gene3D" id="3.90.550.10">
    <property type="entry name" value="Spore Coat Polysaccharide Biosynthesis Protein SpsA, Chain A"/>
    <property type="match status" value="1"/>
</dbReference>
<gene>
    <name evidence="2" type="ORF">UFOPK1506_00307</name>
</gene>
<keyword evidence="1" id="KW-0812">Transmembrane</keyword>
<dbReference type="Pfam" id="PF13641">
    <property type="entry name" value="Glyco_tranf_2_3"/>
    <property type="match status" value="1"/>
</dbReference>
<dbReference type="EMBL" id="CAEZSV010000035">
    <property type="protein sequence ID" value="CAB4548858.1"/>
    <property type="molecule type" value="Genomic_DNA"/>
</dbReference>
<dbReference type="PANTHER" id="PTHR43685">
    <property type="entry name" value="GLYCOSYLTRANSFERASE"/>
    <property type="match status" value="1"/>
</dbReference>